<reference evidence="10 11" key="1">
    <citation type="journal article" date="2008" name="Nature">
        <title>Genome analysis of the platypus reveals unique signatures of evolution.</title>
        <authorList>
            <person name="Warren W.C."/>
            <person name="Hillier L.W."/>
            <person name="Marshall Graves J.A."/>
            <person name="Birney E."/>
            <person name="Ponting C.P."/>
            <person name="Grutzner F."/>
            <person name="Belov K."/>
            <person name="Miller W."/>
            <person name="Clarke L."/>
            <person name="Chinwalla A.T."/>
            <person name="Yang S.P."/>
            <person name="Heger A."/>
            <person name="Locke D.P."/>
            <person name="Miethke P."/>
            <person name="Waters P.D."/>
            <person name="Veyrunes F."/>
            <person name="Fulton L."/>
            <person name="Fulton B."/>
            <person name="Graves T."/>
            <person name="Wallis J."/>
            <person name="Puente X.S."/>
            <person name="Lopez-Otin C."/>
            <person name="Ordonez G.R."/>
            <person name="Eichler E.E."/>
            <person name="Chen L."/>
            <person name="Cheng Z."/>
            <person name="Deakin J.E."/>
            <person name="Alsop A."/>
            <person name="Thompson K."/>
            <person name="Kirby P."/>
            <person name="Papenfuss A.T."/>
            <person name="Wakefield M.J."/>
            <person name="Olender T."/>
            <person name="Lancet D."/>
            <person name="Huttley G.A."/>
            <person name="Smit A.F."/>
            <person name="Pask A."/>
            <person name="Temple-Smith P."/>
            <person name="Batzer M.A."/>
            <person name="Walker J.A."/>
            <person name="Konkel M.K."/>
            <person name="Harris R.S."/>
            <person name="Whittington C.M."/>
            <person name="Wong E.S."/>
            <person name="Gemmell N.J."/>
            <person name="Buschiazzo E."/>
            <person name="Vargas Jentzsch I.M."/>
            <person name="Merkel A."/>
            <person name="Schmitz J."/>
            <person name="Zemann A."/>
            <person name="Churakov G."/>
            <person name="Kriegs J.O."/>
            <person name="Brosius J."/>
            <person name="Murchison E.P."/>
            <person name="Sachidanandam R."/>
            <person name="Smith C."/>
            <person name="Hannon G.J."/>
            <person name="Tsend-Ayush E."/>
            <person name="McMillan D."/>
            <person name="Attenborough R."/>
            <person name="Rens W."/>
            <person name="Ferguson-Smith M."/>
            <person name="Lefevre C.M."/>
            <person name="Sharp J.A."/>
            <person name="Nicholas K.R."/>
            <person name="Ray D.A."/>
            <person name="Kube M."/>
            <person name="Reinhardt R."/>
            <person name="Pringle T.H."/>
            <person name="Taylor J."/>
            <person name="Jones R.C."/>
            <person name="Nixon B."/>
            <person name="Dacheux J.L."/>
            <person name="Niwa H."/>
            <person name="Sekita Y."/>
            <person name="Huang X."/>
            <person name="Stark A."/>
            <person name="Kheradpour P."/>
            <person name="Kellis M."/>
            <person name="Flicek P."/>
            <person name="Chen Y."/>
            <person name="Webber C."/>
            <person name="Hardison R."/>
            <person name="Nelson J."/>
            <person name="Hallsworth-Pepin K."/>
            <person name="Delehaunty K."/>
            <person name="Markovic C."/>
            <person name="Minx P."/>
            <person name="Feng Y."/>
            <person name="Kremitzki C."/>
            <person name="Mitreva M."/>
            <person name="Glasscock J."/>
            <person name="Wylie T."/>
            <person name="Wohldmann P."/>
            <person name="Thiru P."/>
            <person name="Nhan M.N."/>
            <person name="Pohl C.S."/>
            <person name="Smith S.M."/>
            <person name="Hou S."/>
            <person name="Nefedov M."/>
            <person name="de Jong P.J."/>
            <person name="Renfree M.B."/>
            <person name="Mardis E.R."/>
            <person name="Wilson R.K."/>
        </authorList>
    </citation>
    <scope>NUCLEOTIDE SEQUENCE [LARGE SCALE GENOMIC DNA]</scope>
    <source>
        <strain evidence="10 11">Glennie</strain>
    </source>
</reference>
<dbReference type="InterPro" id="IPR036172">
    <property type="entry name" value="ApoA-II_sf"/>
</dbReference>
<keyword evidence="4" id="KW-0813">Transport</keyword>
<evidence type="ECO:0000313" key="11">
    <source>
        <dbReference type="Proteomes" id="UP000002279"/>
    </source>
</evidence>
<sequence>GGRGLGLSGGRGDPPLPPSLVGTPEAGIGGESEGRGVRTCGGGRERRSGKTGPGNRRGPGTRLATRDRPLPIARYGAPRTVERWDGTADRPGANEAKARGRRGRSAVLGERPPGAVPSACTESSPGPSALRSTPPPHRAPPGPSAAAPPVTMKLLALTVVLLTVCGLEGHVIRREAEEAGVQGLFGQYFQTLTDYSRDLVDKVKAPELQAQAKAYFEKTQEQLTPLAKKAGSDLLDFFSSLVESGKQAVGN</sequence>
<evidence type="ECO:0000256" key="2">
    <source>
        <dbReference type="ARBA" id="ARBA00010232"/>
    </source>
</evidence>
<dbReference type="Bgee" id="ENSOANG00000039172">
    <property type="expression patterns" value="Expressed in liver and 9 other cell types or tissues"/>
</dbReference>
<dbReference type="PANTHER" id="PTHR11027">
    <property type="entry name" value="APOLIPOPROTEIN A-II"/>
    <property type="match status" value="1"/>
</dbReference>
<dbReference type="Ensembl" id="ENSOANT00000051669.1">
    <property type="protein sequence ID" value="ENSOANP00000053791.1"/>
    <property type="gene ID" value="ENSOANG00000039172.1"/>
</dbReference>
<evidence type="ECO:0000256" key="1">
    <source>
        <dbReference type="ARBA" id="ARBA00004613"/>
    </source>
</evidence>
<evidence type="ECO:0000256" key="9">
    <source>
        <dbReference type="SAM" id="MobiDB-lite"/>
    </source>
</evidence>
<comment type="subcellular location">
    <subcellularLocation>
        <location evidence="1">Secreted</location>
    </subcellularLocation>
</comment>
<evidence type="ECO:0000256" key="3">
    <source>
        <dbReference type="ARBA" id="ARBA00022421"/>
    </source>
</evidence>
<dbReference type="GO" id="GO:0030301">
    <property type="term" value="P:cholesterol transport"/>
    <property type="evidence" value="ECO:0000318"/>
    <property type="project" value="GO_Central"/>
</dbReference>
<feature type="compositionally biased region" description="Pro residues" evidence="9">
    <location>
        <begin position="133"/>
        <end position="143"/>
    </location>
</feature>
<evidence type="ECO:0000256" key="7">
    <source>
        <dbReference type="ARBA" id="ARBA00023055"/>
    </source>
</evidence>
<keyword evidence="5" id="KW-0964">Secreted</keyword>
<evidence type="ECO:0000256" key="5">
    <source>
        <dbReference type="ARBA" id="ARBA00022525"/>
    </source>
</evidence>
<dbReference type="GO" id="GO:0034366">
    <property type="term" value="C:spherical high-density lipoprotein particle"/>
    <property type="evidence" value="ECO:0000318"/>
    <property type="project" value="GO_Central"/>
</dbReference>
<evidence type="ECO:0000256" key="4">
    <source>
        <dbReference type="ARBA" id="ARBA00022448"/>
    </source>
</evidence>
<dbReference type="GO" id="GO:0042157">
    <property type="term" value="P:lipoprotein metabolic process"/>
    <property type="evidence" value="ECO:0007669"/>
    <property type="project" value="InterPro"/>
</dbReference>
<reference evidence="10" key="2">
    <citation type="submission" date="2025-08" db="UniProtKB">
        <authorList>
            <consortium name="Ensembl"/>
        </authorList>
    </citation>
    <scope>IDENTIFICATION</scope>
    <source>
        <strain evidence="10">Glennie</strain>
    </source>
</reference>
<comment type="similarity">
    <text evidence="2">Belongs to the apolipoprotein A2 family.</text>
</comment>
<reference evidence="10" key="3">
    <citation type="submission" date="2025-09" db="UniProtKB">
        <authorList>
            <consortium name="Ensembl"/>
        </authorList>
    </citation>
    <scope>IDENTIFICATION</scope>
    <source>
        <strain evidence="10">Glennie</strain>
    </source>
</reference>
<name>A0A6I8PG13_ORNAN</name>
<dbReference type="Gene3D" id="6.10.250.100">
    <property type="match status" value="1"/>
</dbReference>
<dbReference type="InterPro" id="IPR006801">
    <property type="entry name" value="ApoA-II"/>
</dbReference>
<feature type="region of interest" description="Disordered" evidence="9">
    <location>
        <begin position="1"/>
        <end position="146"/>
    </location>
</feature>
<accession>A0A6I8PG13</accession>
<organism evidence="10 11">
    <name type="scientific">Ornithorhynchus anatinus</name>
    <name type="common">Duckbill platypus</name>
    <dbReference type="NCBI Taxonomy" id="9258"/>
    <lineage>
        <taxon>Eukaryota</taxon>
        <taxon>Metazoa</taxon>
        <taxon>Chordata</taxon>
        <taxon>Craniata</taxon>
        <taxon>Vertebrata</taxon>
        <taxon>Euteleostomi</taxon>
        <taxon>Mammalia</taxon>
        <taxon>Monotremata</taxon>
        <taxon>Ornithorhynchidae</taxon>
        <taxon>Ornithorhynchus</taxon>
    </lineage>
</organism>
<feature type="compositionally biased region" description="Gly residues" evidence="9">
    <location>
        <begin position="1"/>
        <end position="12"/>
    </location>
</feature>
<dbReference type="Proteomes" id="UP000002279">
    <property type="component" value="Chromosome X5"/>
</dbReference>
<evidence type="ECO:0000256" key="8">
    <source>
        <dbReference type="ARBA" id="ARBA00030900"/>
    </source>
</evidence>
<keyword evidence="11" id="KW-1185">Reference proteome</keyword>
<keyword evidence="6" id="KW-0345">HDL</keyword>
<evidence type="ECO:0000313" key="10">
    <source>
        <dbReference type="Ensembl" id="ENSOANP00000053791.1"/>
    </source>
</evidence>
<dbReference type="GO" id="GO:0042632">
    <property type="term" value="P:cholesterol homeostasis"/>
    <property type="evidence" value="ECO:0000318"/>
    <property type="project" value="GO_Central"/>
</dbReference>
<dbReference type="GO" id="GO:0008035">
    <property type="term" value="F:high-density lipoprotein particle binding"/>
    <property type="evidence" value="ECO:0000318"/>
    <property type="project" value="GO_Central"/>
</dbReference>
<dbReference type="AlphaFoldDB" id="A0A6I8PG13"/>
<protein>
    <recommendedName>
        <fullName evidence="3">Apolipoprotein A-II</fullName>
    </recommendedName>
    <alternativeName>
        <fullName evidence="8">Apolipoprotein A2</fullName>
    </alternativeName>
</protein>
<dbReference type="InParanoid" id="A0A6I8PG13"/>
<evidence type="ECO:0000256" key="6">
    <source>
        <dbReference type="ARBA" id="ARBA00022850"/>
    </source>
</evidence>
<dbReference type="GO" id="GO:0008289">
    <property type="term" value="F:lipid binding"/>
    <property type="evidence" value="ECO:0007669"/>
    <property type="project" value="InterPro"/>
</dbReference>
<proteinExistence type="inferred from homology"/>
<dbReference type="Pfam" id="PF04711">
    <property type="entry name" value="ApoA-II"/>
    <property type="match status" value="1"/>
</dbReference>
<keyword evidence="7" id="KW-0445">Lipid transport</keyword>
<gene>
    <name evidence="10" type="primary">APOA2</name>
</gene>
<dbReference type="SUPFAM" id="SSF82936">
    <property type="entry name" value="Apolipoprotein A-II"/>
    <property type="match status" value="1"/>
</dbReference>
<dbReference type="GeneTree" id="ENSGT00390000003306"/>
<dbReference type="PANTHER" id="PTHR11027:SF0">
    <property type="entry name" value="APOLIPOPROTEIN A-II"/>
    <property type="match status" value="1"/>
</dbReference>